<dbReference type="Proteomes" id="UP001225034">
    <property type="component" value="Unassembled WGS sequence"/>
</dbReference>
<dbReference type="RefSeq" id="WP_306984841.1">
    <property type="nucleotide sequence ID" value="NZ_JAUSUA010000006.1"/>
</dbReference>
<name>A0ABT9YLL6_9BACI</name>
<keyword evidence="2" id="KW-1185">Reference proteome</keyword>
<accession>A0ABT9YLL6</accession>
<gene>
    <name evidence="1" type="ORF">J2S05_003443</name>
</gene>
<comment type="caution">
    <text evidence="1">The sequence shown here is derived from an EMBL/GenBank/DDBJ whole genome shotgun (WGS) entry which is preliminary data.</text>
</comment>
<organism evidence="1 2">
    <name type="scientific">Alkalicoccobacillus murimartini</name>
    <dbReference type="NCBI Taxonomy" id="171685"/>
    <lineage>
        <taxon>Bacteria</taxon>
        <taxon>Bacillati</taxon>
        <taxon>Bacillota</taxon>
        <taxon>Bacilli</taxon>
        <taxon>Bacillales</taxon>
        <taxon>Bacillaceae</taxon>
        <taxon>Alkalicoccobacillus</taxon>
    </lineage>
</organism>
<evidence type="ECO:0000313" key="2">
    <source>
        <dbReference type="Proteomes" id="UP001225034"/>
    </source>
</evidence>
<evidence type="ECO:0000313" key="1">
    <source>
        <dbReference type="EMBL" id="MDQ0208631.1"/>
    </source>
</evidence>
<dbReference type="EMBL" id="JAUSUA010000006">
    <property type="protein sequence ID" value="MDQ0208631.1"/>
    <property type="molecule type" value="Genomic_DNA"/>
</dbReference>
<sequence length="56" mass="6423">MDKSEHNVTLQQLKGKVISDLEITEAAVVLKFEDNTFLDIYLDQEKQVIKTSTNKL</sequence>
<reference evidence="1 2" key="1">
    <citation type="submission" date="2023-07" db="EMBL/GenBank/DDBJ databases">
        <title>Genomic Encyclopedia of Type Strains, Phase IV (KMG-IV): sequencing the most valuable type-strain genomes for metagenomic binning, comparative biology and taxonomic classification.</title>
        <authorList>
            <person name="Goeker M."/>
        </authorList>
    </citation>
    <scope>NUCLEOTIDE SEQUENCE [LARGE SCALE GENOMIC DNA]</scope>
    <source>
        <strain evidence="1 2">DSM 19154</strain>
    </source>
</reference>
<protein>
    <submittedName>
        <fullName evidence="1">Uncharacterized protein</fullName>
    </submittedName>
</protein>
<proteinExistence type="predicted"/>